<evidence type="ECO:0000256" key="1">
    <source>
        <dbReference type="SAM" id="MobiDB-lite"/>
    </source>
</evidence>
<feature type="region of interest" description="Disordered" evidence="1">
    <location>
        <begin position="84"/>
        <end position="397"/>
    </location>
</feature>
<feature type="compositionally biased region" description="Basic and acidic residues" evidence="1">
    <location>
        <begin position="135"/>
        <end position="155"/>
    </location>
</feature>
<accession>A0A644VGQ2</accession>
<feature type="compositionally biased region" description="Basic and acidic residues" evidence="1">
    <location>
        <begin position="343"/>
        <end position="363"/>
    </location>
</feature>
<protein>
    <submittedName>
        <fullName evidence="2">Uncharacterized protein</fullName>
    </submittedName>
</protein>
<feature type="compositionally biased region" description="Polar residues" evidence="1">
    <location>
        <begin position="384"/>
        <end position="397"/>
    </location>
</feature>
<reference evidence="2" key="1">
    <citation type="submission" date="2019-08" db="EMBL/GenBank/DDBJ databases">
        <authorList>
            <person name="Kucharzyk K."/>
            <person name="Murdoch R.W."/>
            <person name="Higgins S."/>
            <person name="Loffler F."/>
        </authorList>
    </citation>
    <scope>NUCLEOTIDE SEQUENCE</scope>
</reference>
<feature type="compositionally biased region" description="Basic and acidic residues" evidence="1">
    <location>
        <begin position="179"/>
        <end position="204"/>
    </location>
</feature>
<feature type="compositionally biased region" description="Basic and acidic residues" evidence="1">
    <location>
        <begin position="84"/>
        <end position="103"/>
    </location>
</feature>
<dbReference type="EMBL" id="VSSQ01000304">
    <property type="protein sequence ID" value="MPL90451.1"/>
    <property type="molecule type" value="Genomic_DNA"/>
</dbReference>
<sequence>MRRPGFGSALPLAQRNERFRRPRAPAPPRRDQILEFEIAEDPVAAQDHRADDHRAEEEAGEAEHLGQLHAEDFGAVLDRAGDLVAERDRERADDHPRDRARTAKDHHRHRQEGLVEVEAVRPDHPQIGGVHHPAKRDDHRRERPGEVAQPGDRHPHGACGEHVLARGAQLQPGGAVAEQLRDEDHHRRDHRAGGERGDHRDPVERALPAGEVDPGGEDHIGDDEQRKGQDLGGGAADADDQIAGQPAKHEHDRKRDPGRDDDRHRCLREAEGGVGNERHLQRGGDRQDRGDIARDPHEGDVTERDHPGIAHEDLHAKRQHEVHQEGIGEAHLIGLGEQADGEGEQHEHADRQGRAARGGEDMGGHVSLSPSSTVRPSRPAGKRTSVSPTTAKTIASR</sequence>
<feature type="region of interest" description="Disordered" evidence="1">
    <location>
        <begin position="1"/>
        <end position="68"/>
    </location>
</feature>
<gene>
    <name evidence="2" type="ORF">SDC9_36501</name>
</gene>
<proteinExistence type="predicted"/>
<name>A0A644VGQ2_9ZZZZ</name>
<feature type="compositionally biased region" description="Basic and acidic residues" evidence="1">
    <location>
        <begin position="247"/>
        <end position="328"/>
    </location>
</feature>
<feature type="compositionally biased region" description="Basic and acidic residues" evidence="1">
    <location>
        <begin position="216"/>
        <end position="229"/>
    </location>
</feature>
<comment type="caution">
    <text evidence="2">The sequence shown here is derived from an EMBL/GenBank/DDBJ whole genome shotgun (WGS) entry which is preliminary data.</text>
</comment>
<dbReference type="AlphaFoldDB" id="A0A644VGQ2"/>
<evidence type="ECO:0000313" key="2">
    <source>
        <dbReference type="EMBL" id="MPL90451.1"/>
    </source>
</evidence>
<feature type="compositionally biased region" description="Basic and acidic residues" evidence="1">
    <location>
        <begin position="46"/>
        <end position="68"/>
    </location>
</feature>
<organism evidence="2">
    <name type="scientific">bioreactor metagenome</name>
    <dbReference type="NCBI Taxonomy" id="1076179"/>
    <lineage>
        <taxon>unclassified sequences</taxon>
        <taxon>metagenomes</taxon>
        <taxon>ecological metagenomes</taxon>
    </lineage>
</organism>